<dbReference type="EMBL" id="JAWRVI010000009">
    <property type="protein sequence ID" value="KAK4092067.1"/>
    <property type="molecule type" value="Genomic_DNA"/>
</dbReference>
<dbReference type="Proteomes" id="UP001287286">
    <property type="component" value="Unassembled WGS sequence"/>
</dbReference>
<sequence length="145" mass="16001">MPWLPSYGLYAILLWPTALAQTSTVVVIPTPLIWQDAQAYCGQIGHTIYPVPATPTDAVYDVLEAQSSERFWIRRRTGGSCTCLNRDGSGDKLEEAPCGDALPFFCKDCSHGGDGGAVVSDSMSLDDREEKLETRQLHTQHQMLR</sequence>
<evidence type="ECO:0008006" key="4">
    <source>
        <dbReference type="Google" id="ProtNLM"/>
    </source>
</evidence>
<dbReference type="SUPFAM" id="SSF56436">
    <property type="entry name" value="C-type lectin-like"/>
    <property type="match status" value="1"/>
</dbReference>
<accession>A0ABR0C773</accession>
<keyword evidence="1" id="KW-0732">Signal</keyword>
<keyword evidence="3" id="KW-1185">Reference proteome</keyword>
<evidence type="ECO:0000256" key="1">
    <source>
        <dbReference type="SAM" id="SignalP"/>
    </source>
</evidence>
<evidence type="ECO:0000313" key="3">
    <source>
        <dbReference type="Proteomes" id="UP001287286"/>
    </source>
</evidence>
<name>A0ABR0C773_PURLI</name>
<organism evidence="2 3">
    <name type="scientific">Purpureocillium lilacinum</name>
    <name type="common">Paecilomyces lilacinus</name>
    <dbReference type="NCBI Taxonomy" id="33203"/>
    <lineage>
        <taxon>Eukaryota</taxon>
        <taxon>Fungi</taxon>
        <taxon>Dikarya</taxon>
        <taxon>Ascomycota</taxon>
        <taxon>Pezizomycotina</taxon>
        <taxon>Sordariomycetes</taxon>
        <taxon>Hypocreomycetidae</taxon>
        <taxon>Hypocreales</taxon>
        <taxon>Ophiocordycipitaceae</taxon>
        <taxon>Purpureocillium</taxon>
    </lineage>
</organism>
<feature type="signal peptide" evidence="1">
    <location>
        <begin position="1"/>
        <end position="20"/>
    </location>
</feature>
<feature type="chain" id="PRO_5045594952" description="C-type lectin domain-containing protein" evidence="1">
    <location>
        <begin position="21"/>
        <end position="145"/>
    </location>
</feature>
<reference evidence="2 3" key="1">
    <citation type="journal article" date="2024" name="Microbiol. Resour. Announc.">
        <title>Genome annotations for the ascomycete fungi Trichoderma harzianum, Trichoderma aggressivum, and Purpureocillium lilacinum.</title>
        <authorList>
            <person name="Beijen E.P.W."/>
            <person name="Ohm R.A."/>
        </authorList>
    </citation>
    <scope>NUCLEOTIDE SEQUENCE [LARGE SCALE GENOMIC DNA]</scope>
    <source>
        <strain evidence="2 3">CBS 150709</strain>
    </source>
</reference>
<dbReference type="InterPro" id="IPR016187">
    <property type="entry name" value="CTDL_fold"/>
</dbReference>
<protein>
    <recommendedName>
        <fullName evidence="4">C-type lectin domain-containing protein</fullName>
    </recommendedName>
</protein>
<evidence type="ECO:0000313" key="2">
    <source>
        <dbReference type="EMBL" id="KAK4092067.1"/>
    </source>
</evidence>
<comment type="caution">
    <text evidence="2">The sequence shown here is derived from an EMBL/GenBank/DDBJ whole genome shotgun (WGS) entry which is preliminary data.</text>
</comment>
<proteinExistence type="predicted"/>
<gene>
    <name evidence="2" type="ORF">Purlil1_3320</name>
</gene>